<dbReference type="GO" id="GO:0004540">
    <property type="term" value="F:RNA nuclease activity"/>
    <property type="evidence" value="ECO:0007669"/>
    <property type="project" value="InterPro"/>
</dbReference>
<accession>V9H7Q7</accession>
<dbReference type="HOGENOM" id="CLU_438650_0_0_4"/>
<dbReference type="GO" id="GO:0006402">
    <property type="term" value="P:mRNA catabolic process"/>
    <property type="evidence" value="ECO:0007669"/>
    <property type="project" value="TreeGrafter"/>
</dbReference>
<dbReference type="GO" id="GO:0005829">
    <property type="term" value="C:cytosol"/>
    <property type="evidence" value="ECO:0007669"/>
    <property type="project" value="TreeGrafter"/>
</dbReference>
<dbReference type="AlphaFoldDB" id="V9H7Q7"/>
<dbReference type="STRING" id="641147.HMPREF9021_01808"/>
<dbReference type="OrthoDB" id="5288992at2"/>
<dbReference type="Pfam" id="PF00773">
    <property type="entry name" value="RNB"/>
    <property type="match status" value="2"/>
</dbReference>
<protein>
    <recommendedName>
        <fullName evidence="1">RNB domain-containing protein</fullName>
    </recommendedName>
</protein>
<proteinExistence type="predicted"/>
<dbReference type="SUPFAM" id="SSF50249">
    <property type="entry name" value="Nucleic acid-binding proteins"/>
    <property type="match status" value="1"/>
</dbReference>
<sequence length="630" mass="71009">MPNIFYEDGGQFKVASIIQKNDSTYQANTQHGKRVKIKINNVFIEFDGSMDDFLQSVQVQANDIDTELLWECVGTDEFDFQAAAKEYFGSQPSKSQLAATLMALYAAPMYFHKKNKGVFKAAPENVLKQALDAIERKARQEAQVQKWAEQLVSGSLPDEIATELPKILHAPDKQSLAYKAFYQAMDTLKMSAYELAKHTGGITSMPQYLLQRFEVKYFPRGTVLPDVVMSMQPENLSVANVQAFSIDDVSTTEVDDALSVQDLGGGVKRVGIHIAAPSLAIEPNSEIEKIILQRLSTVYFPANKITMLPKNWISAFSLDEGKIVPAFSIYFDVSSDWQLSEPISKIELVPIETNLRIQHIEPFFNSETGVGSADNLQFKHHADCLYLLELSYELQKKRDRLEDPTLPKKYDYGIDFDADGKVIITRRERGSPIDTLVSEMMILANTSWAKMLHDNNLAGLFRVQPSGRVRMSTHSEPHIGMNVAHYGWFTSPLRRASDYINQKQLQSVLQNDVAPRFDNTESDLFVALGNFEAAYSAYRAFQDMMESYWAMVWLKQENIREINAVVLKEELVRLEGLPLTARATGIPLEIAPKSTVKLAINEIDPEQQFIALKYLTVIPDDVSKSSLLDE</sequence>
<gene>
    <name evidence="2" type="ORF">HMPREF9021_01808</name>
</gene>
<evidence type="ECO:0000313" key="3">
    <source>
        <dbReference type="Proteomes" id="UP000017813"/>
    </source>
</evidence>
<dbReference type="PANTHER" id="PTHR23355">
    <property type="entry name" value="RIBONUCLEASE"/>
    <property type="match status" value="1"/>
</dbReference>
<dbReference type="InterPro" id="IPR001900">
    <property type="entry name" value="RNase_II/R"/>
</dbReference>
<dbReference type="Proteomes" id="UP000017813">
    <property type="component" value="Unassembled WGS sequence"/>
</dbReference>
<dbReference type="InterPro" id="IPR012340">
    <property type="entry name" value="NA-bd_OB-fold"/>
</dbReference>
<dbReference type="RefSeq" id="WP_002642783.1">
    <property type="nucleotide sequence ID" value="NZ_CP019448.1"/>
</dbReference>
<dbReference type="GO" id="GO:0003723">
    <property type="term" value="F:RNA binding"/>
    <property type="evidence" value="ECO:0007669"/>
    <property type="project" value="InterPro"/>
</dbReference>
<dbReference type="eggNOG" id="COG0557">
    <property type="taxonomic scope" value="Bacteria"/>
</dbReference>
<comment type="caution">
    <text evidence="2">The sequence shown here is derived from an EMBL/GenBank/DDBJ whole genome shotgun (WGS) entry which is preliminary data.</text>
</comment>
<feature type="domain" description="RNB" evidence="1">
    <location>
        <begin position="235"/>
        <end position="511"/>
    </location>
</feature>
<dbReference type="SMART" id="SM00955">
    <property type="entry name" value="RNB"/>
    <property type="match status" value="1"/>
</dbReference>
<name>V9H7Q7_9NEIS</name>
<keyword evidence="3" id="KW-1185">Reference proteome</keyword>
<reference evidence="2 3" key="1">
    <citation type="submission" date="2010-03" db="EMBL/GenBank/DDBJ databases">
        <authorList>
            <consortium name="The Broad Institute Genome Sequencing Platform"/>
            <person name="Ward D."/>
            <person name="Earl A."/>
            <person name="Feldgarden M."/>
            <person name="Gevers D."/>
            <person name="Young S."/>
            <person name="Zeng Q."/>
            <person name="Koehrsen M."/>
            <person name="Alvarado L."/>
            <person name="Berlin A.M."/>
            <person name="Borenstein D."/>
            <person name="Chapman S.B."/>
            <person name="Chen Z."/>
            <person name="Engels R."/>
            <person name="Freedman E."/>
            <person name="Gellesch M."/>
            <person name="Goldberg J."/>
            <person name="Griggs A."/>
            <person name="Gujja S."/>
            <person name="Heilman E.R."/>
            <person name="Heiman D.I."/>
            <person name="Hepburn T.A."/>
            <person name="Howarth C."/>
            <person name="Jen D."/>
            <person name="Larson L."/>
            <person name="Mehta T."/>
            <person name="Park D."/>
            <person name="Pearson M."/>
            <person name="Richards J."/>
            <person name="Roberts A."/>
            <person name="Saif S."/>
            <person name="Shea T.D."/>
            <person name="Shenoy N."/>
            <person name="Sisk P."/>
            <person name="Stolte C."/>
            <person name="Sykes S.N."/>
            <person name="Walk T."/>
            <person name="White J."/>
            <person name="Yandava C."/>
            <person name="Izard J."/>
            <person name="Baranova O.V."/>
            <person name="Blanton J.M."/>
            <person name="Tanner A.C."/>
            <person name="Dewhirst F."/>
            <person name="Haas B."/>
            <person name="Nusbaum C."/>
            <person name="Birren B."/>
        </authorList>
    </citation>
    <scope>NUCLEOTIDE SEQUENCE [LARGE SCALE GENOMIC DNA]</scope>
    <source>
        <strain evidence="2 3">ATCC 29453</strain>
    </source>
</reference>
<dbReference type="InterPro" id="IPR050180">
    <property type="entry name" value="RNR_Ribonuclease"/>
</dbReference>
<dbReference type="EMBL" id="ADCY02000053">
    <property type="protein sequence ID" value="EFG30311.1"/>
    <property type="molecule type" value="Genomic_DNA"/>
</dbReference>
<evidence type="ECO:0000313" key="2">
    <source>
        <dbReference type="EMBL" id="EFG30311.1"/>
    </source>
</evidence>
<organism evidence="2 3">
    <name type="scientific">Simonsiella muelleri ATCC 29453</name>
    <dbReference type="NCBI Taxonomy" id="641147"/>
    <lineage>
        <taxon>Bacteria</taxon>
        <taxon>Pseudomonadati</taxon>
        <taxon>Pseudomonadota</taxon>
        <taxon>Betaproteobacteria</taxon>
        <taxon>Neisseriales</taxon>
        <taxon>Neisseriaceae</taxon>
        <taxon>Simonsiella</taxon>
    </lineage>
</organism>
<dbReference type="KEGG" id="smur:BWP33_12075"/>
<dbReference type="PANTHER" id="PTHR23355:SF9">
    <property type="entry name" value="DIS3-LIKE EXONUCLEASE 2"/>
    <property type="match status" value="1"/>
</dbReference>
<reference evidence="2 3" key="2">
    <citation type="submission" date="2011-10" db="EMBL/GenBank/DDBJ databases">
        <title>The Genome Sequence of Simonsiella muelleri ATCC 29453.</title>
        <authorList>
            <consortium name="The Broad Institute Genome Sequencing Platform"/>
            <consortium name="The Broad Institute Genome Sequencing Center for Infectious Disease"/>
            <person name="Earl A."/>
            <person name="Ward D."/>
            <person name="Feldgarden M."/>
            <person name="Gevers D."/>
            <person name="Izard J."/>
            <person name="Baranova O.V."/>
            <person name="Blanton J.M."/>
            <person name="Tanner A.C."/>
            <person name="Dewhirst F."/>
            <person name="Young S.K."/>
            <person name="Zeng Q."/>
            <person name="Gargeya S."/>
            <person name="Fitzgerald M."/>
            <person name="Haas B."/>
            <person name="Abouelleil A."/>
            <person name="Alvarado L."/>
            <person name="Arachchi H.M."/>
            <person name="Berlin A."/>
            <person name="Brown A."/>
            <person name="Chapman S.B."/>
            <person name="Chen Z."/>
            <person name="Dunbar C."/>
            <person name="Freedman E."/>
            <person name="Gearin G."/>
            <person name="Goldberg J."/>
            <person name="Griggs A."/>
            <person name="Gujja S."/>
            <person name="Heiman D."/>
            <person name="Howarth C."/>
            <person name="Larson L."/>
            <person name="Lui A."/>
            <person name="MacDonald P.J.P."/>
            <person name="Montmayeur A."/>
            <person name="Murphy C."/>
            <person name="Neiman D."/>
            <person name="Pearson M."/>
            <person name="Priest M."/>
            <person name="Roberts A."/>
            <person name="Saif S."/>
            <person name="Shea T."/>
            <person name="Shenoy N."/>
            <person name="Sisk P."/>
            <person name="Stolte C."/>
            <person name="Sykes S."/>
            <person name="Wortman J."/>
            <person name="Nusbaum C."/>
            <person name="Birren B."/>
        </authorList>
    </citation>
    <scope>NUCLEOTIDE SEQUENCE [LARGE SCALE GENOMIC DNA]</scope>
    <source>
        <strain evidence="2 3">ATCC 29453</strain>
    </source>
</reference>
<evidence type="ECO:0000259" key="1">
    <source>
        <dbReference type="SMART" id="SM00955"/>
    </source>
</evidence>